<evidence type="ECO:0000259" key="3">
    <source>
        <dbReference type="SMART" id="SM00507"/>
    </source>
</evidence>
<dbReference type="OrthoDB" id="5173535at2"/>
<dbReference type="CDD" id="cd00085">
    <property type="entry name" value="HNHc"/>
    <property type="match status" value="1"/>
</dbReference>
<evidence type="ECO:0000313" key="5">
    <source>
        <dbReference type="Proteomes" id="UP000274762"/>
    </source>
</evidence>
<comment type="caution">
    <text evidence="4">The sequence shown here is derived from an EMBL/GenBank/DDBJ whole genome shotgun (WGS) entry which is preliminary data.</text>
</comment>
<feature type="domain" description="HNH nuclease" evidence="3">
    <location>
        <begin position="342"/>
        <end position="394"/>
    </location>
</feature>
<protein>
    <submittedName>
        <fullName evidence="4">HNH endonuclease</fullName>
    </submittedName>
</protein>
<proteinExistence type="inferred from homology"/>
<dbReference type="GO" id="GO:0008270">
    <property type="term" value="F:zinc ion binding"/>
    <property type="evidence" value="ECO:0007669"/>
    <property type="project" value="InterPro"/>
</dbReference>
<evidence type="ECO:0000256" key="2">
    <source>
        <dbReference type="SAM" id="MobiDB-lite"/>
    </source>
</evidence>
<dbReference type="GO" id="GO:0004519">
    <property type="term" value="F:endonuclease activity"/>
    <property type="evidence" value="ECO:0007669"/>
    <property type="project" value="UniProtKB-KW"/>
</dbReference>
<dbReference type="InterPro" id="IPR003615">
    <property type="entry name" value="HNH_nuc"/>
</dbReference>
<dbReference type="GO" id="GO:0003676">
    <property type="term" value="F:nucleic acid binding"/>
    <property type="evidence" value="ECO:0007669"/>
    <property type="project" value="InterPro"/>
</dbReference>
<reference evidence="4 5" key="1">
    <citation type="submission" date="2018-10" db="EMBL/GenBank/DDBJ databases">
        <title>Sequencing the genomes of 1000 actinobacteria strains.</title>
        <authorList>
            <person name="Klenk H.-P."/>
        </authorList>
    </citation>
    <scope>NUCLEOTIDE SEQUENCE [LARGE SCALE GENOMIC DNA]</scope>
    <source>
        <strain evidence="4 5">DSM 44343</strain>
    </source>
</reference>
<dbReference type="RefSeq" id="WP_062798980.1">
    <property type="nucleotide sequence ID" value="NZ_CBCRXS010000006.1"/>
</dbReference>
<gene>
    <name evidence="4" type="ORF">DFJ75_1144</name>
</gene>
<dbReference type="Pfam" id="PF02720">
    <property type="entry name" value="DUF222"/>
    <property type="match status" value="1"/>
</dbReference>
<feature type="region of interest" description="Disordered" evidence="2">
    <location>
        <begin position="208"/>
        <end position="228"/>
    </location>
</feature>
<dbReference type="Gene3D" id="1.10.30.50">
    <property type="match status" value="1"/>
</dbReference>
<name>A0A495K0M3_WILMA</name>
<sequence length="440" mass="46780">MDIGGIRTALAVVAQGSPPEADAVLAEQVVALIKVRHLVDHVLSLWAGALDRRGVAKRLGSASTAALLMSGGLAPGCSHRTVRVGRALALLPRVEDHARDGDFSGEQVDAIVRGIAHVERAVPELPDAARDACVNRLLGQAWSGATPTEIGERARGDACALAPTTGAVPVSENAALNGFTVTPGGDGRVRGKFDVDAILGEKLLTGLDPLTRPMPADDGTPDPRSTEQRMAEGLERLIDAYLQAEDRPTVGGVRPHLTMTVDARELAEEGAALPGSGASTDEYAQFLDDRGYTSAFHLQWMGPISGEAARFLACDATLTSMILNGERVPLDVGREHRTVTPAIRKALLARDCGCAFPGCGRPAGWTDAHHFEHWSKGGKTSLSNTVLLCRHHHRMIHHQGWAVAIGGDGHPWFTPPKSVDRRQKPIPAHRRSRIVLPAAA</sequence>
<keyword evidence="4" id="KW-0255">Endonuclease</keyword>
<dbReference type="EMBL" id="RBKV01000001">
    <property type="protein sequence ID" value="RKR94348.1"/>
    <property type="molecule type" value="Genomic_DNA"/>
</dbReference>
<keyword evidence="4" id="KW-0540">Nuclease</keyword>
<dbReference type="InterPro" id="IPR003870">
    <property type="entry name" value="DUF222"/>
</dbReference>
<dbReference type="AlphaFoldDB" id="A0A495K0M3"/>
<dbReference type="Proteomes" id="UP000274762">
    <property type="component" value="Unassembled WGS sequence"/>
</dbReference>
<dbReference type="Pfam" id="PF01844">
    <property type="entry name" value="HNH"/>
    <property type="match status" value="1"/>
</dbReference>
<organism evidence="4 5">
    <name type="scientific">Williamsia marianensis</name>
    <dbReference type="NCBI Taxonomy" id="85044"/>
    <lineage>
        <taxon>Bacteria</taxon>
        <taxon>Bacillati</taxon>
        <taxon>Actinomycetota</taxon>
        <taxon>Actinomycetes</taxon>
        <taxon>Mycobacteriales</taxon>
        <taxon>Nocardiaceae</taxon>
        <taxon>Williamsia</taxon>
    </lineage>
</organism>
<keyword evidence="4" id="KW-0378">Hydrolase</keyword>
<accession>A0A495K0M3</accession>
<evidence type="ECO:0000313" key="4">
    <source>
        <dbReference type="EMBL" id="RKR94348.1"/>
    </source>
</evidence>
<dbReference type="SMART" id="SM00507">
    <property type="entry name" value="HNHc"/>
    <property type="match status" value="1"/>
</dbReference>
<comment type="similarity">
    <text evidence="1">Belongs to the Rv1128c/1148c/1588c/1702c/1945/3466 family.</text>
</comment>
<evidence type="ECO:0000256" key="1">
    <source>
        <dbReference type="ARBA" id="ARBA00023450"/>
    </source>
</evidence>
<dbReference type="InterPro" id="IPR002711">
    <property type="entry name" value="HNH"/>
</dbReference>